<accession>A0ABM0MIY8</accession>
<name>A0ABM0MIY8_SACKO</name>
<feature type="compositionally biased region" description="Basic and acidic residues" evidence="6">
    <location>
        <begin position="1234"/>
        <end position="1243"/>
    </location>
</feature>
<feature type="domain" description="C2H2-type" evidence="7">
    <location>
        <begin position="867"/>
        <end position="889"/>
    </location>
</feature>
<evidence type="ECO:0000313" key="8">
    <source>
        <dbReference type="Proteomes" id="UP000694865"/>
    </source>
</evidence>
<feature type="compositionally biased region" description="Basic and acidic residues" evidence="6">
    <location>
        <begin position="273"/>
        <end position="284"/>
    </location>
</feature>
<dbReference type="PANTHER" id="PTHR24408">
    <property type="entry name" value="ZINC FINGER PROTEIN"/>
    <property type="match status" value="1"/>
</dbReference>
<feature type="domain" description="C2H2-type" evidence="7">
    <location>
        <begin position="793"/>
        <end position="816"/>
    </location>
</feature>
<keyword evidence="8" id="KW-1185">Reference proteome</keyword>
<feature type="domain" description="C2H2-type" evidence="7">
    <location>
        <begin position="935"/>
        <end position="957"/>
    </location>
</feature>
<dbReference type="PROSITE" id="PS00028">
    <property type="entry name" value="ZINC_FINGER_C2H2_1"/>
    <property type="match status" value="22"/>
</dbReference>
<organism evidence="8 9">
    <name type="scientific">Saccoglossus kowalevskii</name>
    <name type="common">Acorn worm</name>
    <dbReference type="NCBI Taxonomy" id="10224"/>
    <lineage>
        <taxon>Eukaryota</taxon>
        <taxon>Metazoa</taxon>
        <taxon>Hemichordata</taxon>
        <taxon>Enteropneusta</taxon>
        <taxon>Harrimaniidae</taxon>
        <taxon>Saccoglossus</taxon>
    </lineage>
</organism>
<feature type="domain" description="C2H2-type" evidence="7">
    <location>
        <begin position="495"/>
        <end position="522"/>
    </location>
</feature>
<dbReference type="Proteomes" id="UP000694865">
    <property type="component" value="Unplaced"/>
</dbReference>
<feature type="compositionally biased region" description="Acidic residues" evidence="6">
    <location>
        <begin position="235"/>
        <end position="244"/>
    </location>
</feature>
<feature type="compositionally biased region" description="Acidic residues" evidence="6">
    <location>
        <begin position="48"/>
        <end position="67"/>
    </location>
</feature>
<feature type="domain" description="C2H2-type" evidence="7">
    <location>
        <begin position="1160"/>
        <end position="1188"/>
    </location>
</feature>
<dbReference type="Pfam" id="PF13912">
    <property type="entry name" value="zf-C2H2_6"/>
    <property type="match status" value="2"/>
</dbReference>
<feature type="domain" description="C2H2-type" evidence="7">
    <location>
        <begin position="82"/>
        <end position="109"/>
    </location>
</feature>
<keyword evidence="2" id="KW-0677">Repeat</keyword>
<feature type="domain" description="C2H2-type" evidence="7">
    <location>
        <begin position="764"/>
        <end position="792"/>
    </location>
</feature>
<feature type="domain" description="C2H2-type" evidence="7">
    <location>
        <begin position="1218"/>
        <end position="1240"/>
    </location>
</feature>
<dbReference type="SMART" id="SM00355">
    <property type="entry name" value="ZnF_C2H2"/>
    <property type="match status" value="26"/>
</dbReference>
<feature type="region of interest" description="Disordered" evidence="6">
    <location>
        <begin position="206"/>
        <end position="284"/>
    </location>
</feature>
<evidence type="ECO:0000256" key="3">
    <source>
        <dbReference type="ARBA" id="ARBA00022771"/>
    </source>
</evidence>
<evidence type="ECO:0000256" key="2">
    <source>
        <dbReference type="ARBA" id="ARBA00022737"/>
    </source>
</evidence>
<evidence type="ECO:0000256" key="5">
    <source>
        <dbReference type="PROSITE-ProRule" id="PRU00042"/>
    </source>
</evidence>
<dbReference type="SMART" id="SM00451">
    <property type="entry name" value="ZnF_U1"/>
    <property type="match status" value="4"/>
</dbReference>
<feature type="compositionally biased region" description="Acidic residues" evidence="6">
    <location>
        <begin position="338"/>
        <end position="360"/>
    </location>
</feature>
<feature type="domain" description="C2H2-type" evidence="7">
    <location>
        <begin position="414"/>
        <end position="442"/>
    </location>
</feature>
<evidence type="ECO:0000256" key="4">
    <source>
        <dbReference type="ARBA" id="ARBA00022833"/>
    </source>
</evidence>
<feature type="domain" description="C2H2-type" evidence="7">
    <location>
        <begin position="465"/>
        <end position="493"/>
    </location>
</feature>
<feature type="domain" description="C2H2-type" evidence="7">
    <location>
        <begin position="1076"/>
        <end position="1103"/>
    </location>
</feature>
<evidence type="ECO:0000256" key="1">
    <source>
        <dbReference type="ARBA" id="ARBA00022723"/>
    </source>
</evidence>
<feature type="domain" description="C2H2-type" evidence="7">
    <location>
        <begin position="1104"/>
        <end position="1131"/>
    </location>
</feature>
<dbReference type="InterPro" id="IPR013087">
    <property type="entry name" value="Znf_C2H2_type"/>
</dbReference>
<feature type="domain" description="C2H2-type" evidence="7">
    <location>
        <begin position="1026"/>
        <end position="1053"/>
    </location>
</feature>
<protein>
    <submittedName>
        <fullName evidence="9">Zinc finger protein 729-like</fullName>
    </submittedName>
</protein>
<proteinExistence type="predicted"/>
<dbReference type="SUPFAM" id="SSF57667">
    <property type="entry name" value="beta-beta-alpha zinc fingers"/>
    <property type="match status" value="11"/>
</dbReference>
<evidence type="ECO:0000313" key="9">
    <source>
        <dbReference type="RefSeq" id="XP_006819979.1"/>
    </source>
</evidence>
<keyword evidence="1" id="KW-0479">Metal-binding</keyword>
<feature type="domain" description="C2H2-type" evidence="7">
    <location>
        <begin position="588"/>
        <end position="616"/>
    </location>
</feature>
<dbReference type="Gene3D" id="3.30.160.60">
    <property type="entry name" value="Classic Zinc Finger"/>
    <property type="match status" value="15"/>
</dbReference>
<feature type="domain" description="C2H2-type" evidence="7">
    <location>
        <begin position="617"/>
        <end position="645"/>
    </location>
</feature>
<feature type="domain" description="C2H2-type" evidence="7">
    <location>
        <begin position="110"/>
        <end position="138"/>
    </location>
</feature>
<feature type="compositionally biased region" description="Polar residues" evidence="6">
    <location>
        <begin position="211"/>
        <end position="226"/>
    </location>
</feature>
<feature type="domain" description="C2H2-type" evidence="7">
    <location>
        <begin position="669"/>
        <end position="696"/>
    </location>
</feature>
<feature type="domain" description="C2H2-type" evidence="7">
    <location>
        <begin position="698"/>
        <end position="726"/>
    </location>
</feature>
<dbReference type="PROSITE" id="PS50157">
    <property type="entry name" value="ZINC_FINGER_C2H2_2"/>
    <property type="match status" value="24"/>
</dbReference>
<feature type="region of interest" description="Disordered" evidence="6">
    <location>
        <begin position="1234"/>
        <end position="1264"/>
    </location>
</feature>
<keyword evidence="3 5" id="KW-0863">Zinc-finger</keyword>
<dbReference type="InterPro" id="IPR036236">
    <property type="entry name" value="Znf_C2H2_sf"/>
</dbReference>
<feature type="domain" description="C2H2-type" evidence="7">
    <location>
        <begin position="385"/>
        <end position="413"/>
    </location>
</feature>
<dbReference type="GeneID" id="102807940"/>
<keyword evidence="4" id="KW-0862">Zinc</keyword>
<feature type="domain" description="C2H2-type" evidence="7">
    <location>
        <begin position="1132"/>
        <end position="1159"/>
    </location>
</feature>
<evidence type="ECO:0000259" key="7">
    <source>
        <dbReference type="PROSITE" id="PS50157"/>
    </source>
</evidence>
<gene>
    <name evidence="9" type="primary">LOC102807940</name>
</gene>
<feature type="region of interest" description="Disordered" evidence="6">
    <location>
        <begin position="47"/>
        <end position="67"/>
    </location>
</feature>
<dbReference type="PANTHER" id="PTHR24408:SF28">
    <property type="entry name" value="ZINC FINGER PROTEIN 423"/>
    <property type="match status" value="1"/>
</dbReference>
<feature type="domain" description="C2H2-type" evidence="7">
    <location>
        <begin position="962"/>
        <end position="985"/>
    </location>
</feature>
<dbReference type="InterPro" id="IPR003604">
    <property type="entry name" value="Matrin/U1-like-C_Znf_C2H2"/>
</dbReference>
<dbReference type="RefSeq" id="XP_006819979.1">
    <property type="nucleotide sequence ID" value="XM_006819916.1"/>
</dbReference>
<dbReference type="Pfam" id="PF00096">
    <property type="entry name" value="zf-C2H2"/>
    <property type="match status" value="10"/>
</dbReference>
<feature type="domain" description="C2H2-type" evidence="7">
    <location>
        <begin position="1190"/>
        <end position="1217"/>
    </location>
</feature>
<evidence type="ECO:0000256" key="6">
    <source>
        <dbReference type="SAM" id="MobiDB-lite"/>
    </source>
</evidence>
<feature type="domain" description="C2H2-type" evidence="7">
    <location>
        <begin position="839"/>
        <end position="866"/>
    </location>
</feature>
<feature type="region of interest" description="Disordered" evidence="6">
    <location>
        <begin position="338"/>
        <end position="365"/>
    </location>
</feature>
<feature type="domain" description="C2H2-type" evidence="7">
    <location>
        <begin position="1054"/>
        <end position="1073"/>
    </location>
</feature>
<sequence>MTEDRQQAIIQEFATASPKQFNYMNMSMVYNIFWCCVTYESGHFKDGDGDDDDNHEDDDEGCEEEDLEALPEEEVAIGNRLPICKICNRTFSTKQGLKKHQVIHTGESPYQCVLCQRCFKRPDSVISHMISIHDVDPRPKSKRPSVYKCNSCHVRMFSHAEFTKHRVEKHGLNWQYKCHICENGYFKRKDDLDCHLKGNHSDIIVSDEENNSSQESTGNCDNNNILLRNEKNDGDNTDDSDNDNGYDIASGDGFCSQQHYDPGEIEVLGSHSPQHEKDAKNQALPRHVDESINSQAMNEHAECQQKTSVDSTEDQDLPIAVAVKRRKNSNPKKVIYDMVEESDPESVSDKDEEWVPDSDPDSQLVPSQCDINDIQIQLAKDGKFYKCNYCEKKFVARPSVREHIIIRHLNIKRFCCKLCNESFFRRDGLQSHMVTIHGTDTRAPMWKKAEMERKEALHSSKQSKHQCDQCWDRFCSLKALKKHRSRVHNSYKWKFKCKVCDKPFYTKKNLDLHMIGHNVVKTVISNDEEKETAVKTSNDNIGNPDVEAVSLDSAEKNVVDNQEESSAFLKSITLENIDDTIIKTDEGYVCNYCHKLFRRKRGVKEHIIIIHLKIKRYQCEMCSETFARRESFVSHMRSIHNKDVRNSIWRNYEEEKKNAVMSGKIKKKYSCSKCSKKCASMRDLKRHKVEHNKHKWSFICHVCDKPFHKRINLVHHLKGGHHQEKEIDSVSVVEQVFREMKSMGLDTTIKVISESDGDQVRQVYQCPKCSKTYPYRYKLKQHFVIDHGKINPHACDFCEETFSRRESLVTHAQLIHNIDIRNPSTMTSSERENQKKMECVCESCDATFDSYFKLKMHRLTHDDLKSFKCDVCDKSFAERQALAVHVECHRLSVKQSDHSQSSSTASEVKDKGSQQLAELQLQIKSAPSKELEKIHKCGTCSKSFETQRGLKSHEIRHQLHNFNCNRCDASYTKKDKLIEHIKTTHGLDNLILEQGKRNPSHSLHVKNFDGNETAGPSTVTEKEKPYQCDRCLLRFSRQDYLTKHQVVHTGAKPYQCSTCKRYFKQRENLGKHKCFYKCNKCDKVFTDPYSKNQHKFEHWNKDAYQCEMCGRLFTSKSSLQTHQLIHLGIKPYECKHCGKCFGQSSILVMHMRVHTGEKPHLCELCGKTFASPFELRIHHKRNHTSKMTEFQCSDCGLKFSSKYSLCGHLGKHRSNASFACDICGKTYHRKGNLIEHQKSHDQTLRMSKRSKRTSSKPPPASTTVHMEPSMIETYASTSDNIQDIASTSMGYPSIRRDTETEHLTMTRNEPVNVSNMLANIYQPTQDLYSGHDNEQPNISLPYPTGHYYQYPN</sequence>
<reference evidence="9" key="1">
    <citation type="submission" date="2025-08" db="UniProtKB">
        <authorList>
            <consortium name="RefSeq"/>
        </authorList>
    </citation>
    <scope>IDENTIFICATION</scope>
    <source>
        <tissue evidence="9">Testes</tissue>
    </source>
</reference>